<dbReference type="Pfam" id="PF05719">
    <property type="entry name" value="GPP34"/>
    <property type="match status" value="1"/>
</dbReference>
<dbReference type="EMBL" id="BOOW01000028">
    <property type="protein sequence ID" value="GII94167.1"/>
    <property type="molecule type" value="Genomic_DNA"/>
</dbReference>
<gene>
    <name evidence="5" type="ORF">Ssi02_43980</name>
</gene>
<dbReference type="InterPro" id="IPR008628">
    <property type="entry name" value="GPP34-like"/>
</dbReference>
<dbReference type="InterPro" id="IPR038261">
    <property type="entry name" value="GPP34-like_sf"/>
</dbReference>
<evidence type="ECO:0000256" key="2">
    <source>
        <dbReference type="ARBA" id="ARBA00023034"/>
    </source>
</evidence>
<name>A0A919RJ06_9ACTN</name>
<sequence length="209" mass="23038">MARGESLAESAFLLAFDLRKERLAGRRSLGHLLRAATLAELLLGGHLSDESGKARAVTPPVDPSPLQAAVWKQIATSPPHSWQRWIGKDASLAFRLVRDGLEAARLIRVERHRVLLIPVKRYTPRRPYLSRRLAERVVAAVRGGRPVSHLAREVRLLAALAGAARMTVVLPAREWSRHGKRIEELSAPVEPVTTALRKALQYEAAADAA</sequence>
<comment type="caution">
    <text evidence="5">The sequence shown here is derived from an EMBL/GenBank/DDBJ whole genome shotgun (WGS) entry which is preliminary data.</text>
</comment>
<evidence type="ECO:0000313" key="6">
    <source>
        <dbReference type="Proteomes" id="UP000606172"/>
    </source>
</evidence>
<keyword evidence="6" id="KW-1185">Reference proteome</keyword>
<evidence type="ECO:0008006" key="7">
    <source>
        <dbReference type="Google" id="ProtNLM"/>
    </source>
</evidence>
<reference evidence="5" key="1">
    <citation type="submission" date="2021-01" db="EMBL/GenBank/DDBJ databases">
        <title>Whole genome shotgun sequence of Sinosporangium siamense NBRC 109515.</title>
        <authorList>
            <person name="Komaki H."/>
            <person name="Tamura T."/>
        </authorList>
    </citation>
    <scope>NUCLEOTIDE SEQUENCE</scope>
    <source>
        <strain evidence="5">NBRC 109515</strain>
    </source>
</reference>
<dbReference type="GO" id="GO:0070273">
    <property type="term" value="F:phosphatidylinositol-4-phosphate binding"/>
    <property type="evidence" value="ECO:0007669"/>
    <property type="project" value="InterPro"/>
</dbReference>
<dbReference type="Proteomes" id="UP000606172">
    <property type="component" value="Unassembled WGS sequence"/>
</dbReference>
<evidence type="ECO:0000256" key="1">
    <source>
        <dbReference type="ARBA" id="ARBA00004255"/>
    </source>
</evidence>
<evidence type="ECO:0000256" key="4">
    <source>
        <dbReference type="ARBA" id="ARBA00023136"/>
    </source>
</evidence>
<keyword evidence="3" id="KW-0446">Lipid-binding</keyword>
<dbReference type="GO" id="GO:0005737">
    <property type="term" value="C:cytoplasm"/>
    <property type="evidence" value="ECO:0007669"/>
    <property type="project" value="UniProtKB-ARBA"/>
</dbReference>
<dbReference type="RefSeq" id="WP_204028371.1">
    <property type="nucleotide sequence ID" value="NZ_BOOW01000028.1"/>
</dbReference>
<evidence type="ECO:0000313" key="5">
    <source>
        <dbReference type="EMBL" id="GII94167.1"/>
    </source>
</evidence>
<comment type="subcellular location">
    <subcellularLocation>
        <location evidence="1">Golgi apparatus membrane</location>
        <topology evidence="1">Peripheral membrane protein</topology>
        <orientation evidence="1">Cytoplasmic side</orientation>
    </subcellularLocation>
</comment>
<accession>A0A919RJ06</accession>
<keyword evidence="2" id="KW-0333">Golgi apparatus</keyword>
<proteinExistence type="predicted"/>
<protein>
    <recommendedName>
        <fullName evidence="7">Golgi phosphoprotein 3 (GPP34)</fullName>
    </recommendedName>
</protein>
<dbReference type="GO" id="GO:0012505">
    <property type="term" value="C:endomembrane system"/>
    <property type="evidence" value="ECO:0007669"/>
    <property type="project" value="UniProtKB-ARBA"/>
</dbReference>
<evidence type="ECO:0000256" key="3">
    <source>
        <dbReference type="ARBA" id="ARBA00023121"/>
    </source>
</evidence>
<dbReference type="AlphaFoldDB" id="A0A919RJ06"/>
<organism evidence="5 6">
    <name type="scientific">Sinosporangium siamense</name>
    <dbReference type="NCBI Taxonomy" id="1367973"/>
    <lineage>
        <taxon>Bacteria</taxon>
        <taxon>Bacillati</taxon>
        <taxon>Actinomycetota</taxon>
        <taxon>Actinomycetes</taxon>
        <taxon>Streptosporangiales</taxon>
        <taxon>Streptosporangiaceae</taxon>
        <taxon>Sinosporangium</taxon>
    </lineage>
</organism>
<dbReference type="Gene3D" id="1.10.3630.10">
    <property type="entry name" value="yeast vps74-n-term truncation variant domain like"/>
    <property type="match status" value="1"/>
</dbReference>
<keyword evidence="4" id="KW-0472">Membrane</keyword>